<name>K0QZ40_THAOC</name>
<protein>
    <submittedName>
        <fullName evidence="2">Uncharacterized protein</fullName>
    </submittedName>
</protein>
<sequence>TPAGTSSLGTPNRGSASRGEPGYLRKIRRVRTTEEGFKFQVNRRRKSDPKGGGRMGVGTRILVCLFLMSIAVRVANRESASEPPSLDATDRKPLCGREDLRRGKWAERTIGNATGHRWEAASAGAVPCRYHADFDRAAFCELMANVVVMFVGDSLMWEMYASMVRLTDDNNLALSKRVHLRVTYQGSRGGLPVMVNVCGNSNVTLVYRWTKHLEGVEGYLGQQPPAALVMNTGRITRMTTPIGPVNNITEMEGVVAATPMYNWEKFKHQNQLALNMLESSSTEYEVVDGYEIGIQRPDTRASPTDCLHNGSPDIADAENAVLLHYLRAYRTADDVSAVSRHRYDFDRGTNVNAAGTDLEWSLVNRKDYPY</sequence>
<evidence type="ECO:0000313" key="2">
    <source>
        <dbReference type="EMBL" id="EJK44698.1"/>
    </source>
</evidence>
<feature type="region of interest" description="Disordered" evidence="1">
    <location>
        <begin position="1"/>
        <end position="23"/>
    </location>
</feature>
<accession>K0QZ40</accession>
<organism evidence="2 3">
    <name type="scientific">Thalassiosira oceanica</name>
    <name type="common">Marine diatom</name>
    <dbReference type="NCBI Taxonomy" id="159749"/>
    <lineage>
        <taxon>Eukaryota</taxon>
        <taxon>Sar</taxon>
        <taxon>Stramenopiles</taxon>
        <taxon>Ochrophyta</taxon>
        <taxon>Bacillariophyta</taxon>
        <taxon>Coscinodiscophyceae</taxon>
        <taxon>Thalassiosirophycidae</taxon>
        <taxon>Thalassiosirales</taxon>
        <taxon>Thalassiosiraceae</taxon>
        <taxon>Thalassiosira</taxon>
    </lineage>
</organism>
<comment type="caution">
    <text evidence="2">The sequence shown here is derived from an EMBL/GenBank/DDBJ whole genome shotgun (WGS) entry which is preliminary data.</text>
</comment>
<feature type="compositionally biased region" description="Polar residues" evidence="1">
    <location>
        <begin position="1"/>
        <end position="15"/>
    </location>
</feature>
<dbReference type="OrthoDB" id="42729at2759"/>
<dbReference type="EMBL" id="AGNL01049335">
    <property type="protein sequence ID" value="EJK44698.1"/>
    <property type="molecule type" value="Genomic_DNA"/>
</dbReference>
<gene>
    <name evidence="2" type="ORF">THAOC_36743</name>
</gene>
<dbReference type="AlphaFoldDB" id="K0QZ40"/>
<dbReference type="Proteomes" id="UP000266841">
    <property type="component" value="Unassembled WGS sequence"/>
</dbReference>
<proteinExistence type="predicted"/>
<evidence type="ECO:0000256" key="1">
    <source>
        <dbReference type="SAM" id="MobiDB-lite"/>
    </source>
</evidence>
<evidence type="ECO:0000313" key="3">
    <source>
        <dbReference type="Proteomes" id="UP000266841"/>
    </source>
</evidence>
<reference evidence="2 3" key="1">
    <citation type="journal article" date="2012" name="Genome Biol.">
        <title>Genome and low-iron response of an oceanic diatom adapted to chronic iron limitation.</title>
        <authorList>
            <person name="Lommer M."/>
            <person name="Specht M."/>
            <person name="Roy A.S."/>
            <person name="Kraemer L."/>
            <person name="Andreson R."/>
            <person name="Gutowska M.A."/>
            <person name="Wolf J."/>
            <person name="Bergner S.V."/>
            <person name="Schilhabel M.B."/>
            <person name="Klostermeier U.C."/>
            <person name="Beiko R.G."/>
            <person name="Rosenstiel P."/>
            <person name="Hippler M."/>
            <person name="Laroche J."/>
        </authorList>
    </citation>
    <scope>NUCLEOTIDE SEQUENCE [LARGE SCALE GENOMIC DNA]</scope>
    <source>
        <strain evidence="2 3">CCMP1005</strain>
    </source>
</reference>
<keyword evidence="3" id="KW-1185">Reference proteome</keyword>
<feature type="non-terminal residue" evidence="2">
    <location>
        <position position="1"/>
    </location>
</feature>